<feature type="signal peptide" evidence="1">
    <location>
        <begin position="1"/>
        <end position="21"/>
    </location>
</feature>
<dbReference type="SUPFAM" id="SSF56925">
    <property type="entry name" value="OMPA-like"/>
    <property type="match status" value="1"/>
</dbReference>
<gene>
    <name evidence="2" type="ORF">DWB61_06665</name>
</gene>
<evidence type="ECO:0008006" key="4">
    <source>
        <dbReference type="Google" id="ProtNLM"/>
    </source>
</evidence>
<reference evidence="2 3" key="1">
    <citation type="submission" date="2018-07" db="EMBL/GenBank/DDBJ databases">
        <title>Draft genome sequence of Ancylomarina sp. M1P.</title>
        <authorList>
            <person name="Yadav S."/>
            <person name="Villanueva L."/>
            <person name="Damste J.S.S."/>
        </authorList>
    </citation>
    <scope>NUCLEOTIDE SEQUENCE [LARGE SCALE GENOMIC DNA]</scope>
    <source>
        <strain evidence="2 3">M1P</strain>
    </source>
</reference>
<dbReference type="Gene3D" id="2.40.160.60">
    <property type="entry name" value="Outer membrane protein transport protein (OMPP1/FadL/TodX)"/>
    <property type="match status" value="1"/>
</dbReference>
<keyword evidence="1" id="KW-0732">Signal</keyword>
<dbReference type="EMBL" id="QQWG01000005">
    <property type="protein sequence ID" value="RRG22494.1"/>
    <property type="molecule type" value="Genomic_DNA"/>
</dbReference>
<feature type="chain" id="PRO_5019502783" description="DUF3316 domain-containing protein" evidence="1">
    <location>
        <begin position="22"/>
        <end position="271"/>
    </location>
</feature>
<dbReference type="AlphaFoldDB" id="A0A425Y3A9"/>
<keyword evidence="3" id="KW-1185">Reference proteome</keyword>
<dbReference type="Proteomes" id="UP000285794">
    <property type="component" value="Unassembled WGS sequence"/>
</dbReference>
<organism evidence="2 3">
    <name type="scientific">Ancylomarina euxinus</name>
    <dbReference type="NCBI Taxonomy" id="2283627"/>
    <lineage>
        <taxon>Bacteria</taxon>
        <taxon>Pseudomonadati</taxon>
        <taxon>Bacteroidota</taxon>
        <taxon>Bacteroidia</taxon>
        <taxon>Marinilabiliales</taxon>
        <taxon>Marinifilaceae</taxon>
        <taxon>Ancylomarina</taxon>
    </lineage>
</organism>
<sequence>MKSIKLFLLLLLLPYFGQASSENHLGGARSNAMAKTSVSSFDIWANYNNQAALAKLKKIQLGVFYENRFQIEDLSTKAIALYLPTKLGGFNLNYSQFGSDLYKESKIGFGYSKALGQHFWASVQLNQMRVRLNQVYGEQSKYNFEIGLLAEIFSAFYVGFHLFNPTQEKFETLYFDEAIPTVARLGFSWHLSKETMLNSEVEKDFDHDIRLKVGFEHKLLENLFIRLGVSNHPDQISFGLGYQYKMMKINLAYSKHQNLGYTPSFDLNISF</sequence>
<evidence type="ECO:0000313" key="3">
    <source>
        <dbReference type="Proteomes" id="UP000285794"/>
    </source>
</evidence>
<dbReference type="InterPro" id="IPR011250">
    <property type="entry name" value="OMP/PagP_B-barrel"/>
</dbReference>
<dbReference type="OrthoDB" id="9758448at2"/>
<proteinExistence type="predicted"/>
<accession>A0A425Y3A9</accession>
<name>A0A425Y3A9_9BACT</name>
<comment type="caution">
    <text evidence="2">The sequence shown here is derived from an EMBL/GenBank/DDBJ whole genome shotgun (WGS) entry which is preliminary data.</text>
</comment>
<protein>
    <recommendedName>
        <fullName evidence="4">DUF3316 domain-containing protein</fullName>
    </recommendedName>
</protein>
<evidence type="ECO:0000256" key="1">
    <source>
        <dbReference type="SAM" id="SignalP"/>
    </source>
</evidence>
<evidence type="ECO:0000313" key="2">
    <source>
        <dbReference type="EMBL" id="RRG22494.1"/>
    </source>
</evidence>
<dbReference type="RefSeq" id="WP_125030119.1">
    <property type="nucleotide sequence ID" value="NZ_JAPXVP010000001.1"/>
</dbReference>